<keyword evidence="3" id="KW-1185">Reference proteome</keyword>
<dbReference type="EMBL" id="CM026423">
    <property type="protein sequence ID" value="KAG0582178.1"/>
    <property type="molecule type" value="Genomic_DNA"/>
</dbReference>
<dbReference type="Proteomes" id="UP000822688">
    <property type="component" value="Chromosome 3"/>
</dbReference>
<feature type="transmembrane region" description="Helical" evidence="1">
    <location>
        <begin position="114"/>
        <end position="136"/>
    </location>
</feature>
<evidence type="ECO:0000256" key="1">
    <source>
        <dbReference type="SAM" id="Phobius"/>
    </source>
</evidence>
<organism evidence="2 3">
    <name type="scientific">Ceratodon purpureus</name>
    <name type="common">Fire moss</name>
    <name type="synonym">Dicranum purpureum</name>
    <dbReference type="NCBI Taxonomy" id="3225"/>
    <lineage>
        <taxon>Eukaryota</taxon>
        <taxon>Viridiplantae</taxon>
        <taxon>Streptophyta</taxon>
        <taxon>Embryophyta</taxon>
        <taxon>Bryophyta</taxon>
        <taxon>Bryophytina</taxon>
        <taxon>Bryopsida</taxon>
        <taxon>Dicranidae</taxon>
        <taxon>Pseudoditrichales</taxon>
        <taxon>Ditrichaceae</taxon>
        <taxon>Ceratodon</taxon>
    </lineage>
</organism>
<gene>
    <name evidence="2" type="ORF">KC19_3G040000</name>
</gene>
<feature type="transmembrane region" description="Helical" evidence="1">
    <location>
        <begin position="287"/>
        <end position="307"/>
    </location>
</feature>
<comment type="caution">
    <text evidence="2">The sequence shown here is derived from an EMBL/GenBank/DDBJ whole genome shotgun (WGS) entry which is preliminary data.</text>
</comment>
<name>A0A8T0IHY9_CERPU</name>
<feature type="transmembrane region" description="Helical" evidence="1">
    <location>
        <begin position="448"/>
        <end position="471"/>
    </location>
</feature>
<feature type="transmembrane region" description="Helical" evidence="1">
    <location>
        <begin position="358"/>
        <end position="380"/>
    </location>
</feature>
<keyword evidence="1" id="KW-1133">Transmembrane helix</keyword>
<evidence type="ECO:0000313" key="2">
    <source>
        <dbReference type="EMBL" id="KAG0582178.1"/>
    </source>
</evidence>
<protein>
    <submittedName>
        <fullName evidence="2">Uncharacterized protein</fullName>
    </submittedName>
</protein>
<feature type="transmembrane region" description="Helical" evidence="1">
    <location>
        <begin position="44"/>
        <end position="65"/>
    </location>
</feature>
<keyword evidence="1" id="KW-0812">Transmembrane</keyword>
<sequence>MEPIGVLPRWLVGLRLIDVTIMVLRILLINYWGLTEDGFGIFNMIRFGILYPLCGIAPLVFTLAFRAEQNFLTNMSGSYRISSMLIFSILVEMFDRDLPNYHSKDGCDEGCYSVIQACFWVMVLLNCLQIIISSLIPVDNPSRSGDLELMVGNSRLRVHSGLFGGLSSVLIRCGRVMGGVDGLVAWRLGLGSMGAMILTFVLGGFGSVMTANVLRTCWWLGFLETILVCASREKMLNICMGVRYIIFSGLKIGLVSFSIMNNHFHSLTESSGCKVGTTCYSRLQECFWVMLVIYFLEVLLAVLLLLVHHPRQGMSWINILANSYGVFLSMSSALSITQVAIVSLLLGGSYGPLMTARGFWLCAFTGIVEMAALMGITDWVGKVLKTRIDTGMSFSNTISSFFIVPVLRMCGLFIIMALLDIAKLNGENFFIADMSNCDETCEARGKDLFAICGLAVKAQVYLSLLFVGFIVNHLEGIMHRENRQRVGATMLGANRQPVGTRTRLVCER</sequence>
<evidence type="ECO:0000313" key="3">
    <source>
        <dbReference type="Proteomes" id="UP000822688"/>
    </source>
</evidence>
<feature type="transmembrane region" description="Helical" evidence="1">
    <location>
        <begin position="401"/>
        <end position="419"/>
    </location>
</feature>
<feature type="transmembrane region" description="Helical" evidence="1">
    <location>
        <begin position="319"/>
        <end position="346"/>
    </location>
</feature>
<feature type="transmembrane region" description="Helical" evidence="1">
    <location>
        <begin position="12"/>
        <end position="32"/>
    </location>
</feature>
<feature type="transmembrane region" description="Helical" evidence="1">
    <location>
        <begin position="185"/>
        <end position="206"/>
    </location>
</feature>
<feature type="transmembrane region" description="Helical" evidence="1">
    <location>
        <begin position="242"/>
        <end position="260"/>
    </location>
</feature>
<proteinExistence type="predicted"/>
<reference evidence="2" key="1">
    <citation type="submission" date="2020-06" db="EMBL/GenBank/DDBJ databases">
        <title>WGS assembly of Ceratodon purpureus strain R40.</title>
        <authorList>
            <person name="Carey S.B."/>
            <person name="Jenkins J."/>
            <person name="Shu S."/>
            <person name="Lovell J.T."/>
            <person name="Sreedasyam A."/>
            <person name="Maumus F."/>
            <person name="Tiley G.P."/>
            <person name="Fernandez-Pozo N."/>
            <person name="Barry K."/>
            <person name="Chen C."/>
            <person name="Wang M."/>
            <person name="Lipzen A."/>
            <person name="Daum C."/>
            <person name="Saski C.A."/>
            <person name="Payton A.C."/>
            <person name="Mcbreen J.C."/>
            <person name="Conrad R.E."/>
            <person name="Kollar L.M."/>
            <person name="Olsson S."/>
            <person name="Huttunen S."/>
            <person name="Landis J.B."/>
            <person name="Wickett N.J."/>
            <person name="Johnson M.G."/>
            <person name="Rensing S.A."/>
            <person name="Grimwood J."/>
            <person name="Schmutz J."/>
            <person name="Mcdaniel S.F."/>
        </authorList>
    </citation>
    <scope>NUCLEOTIDE SEQUENCE</scope>
    <source>
        <strain evidence="2">R40</strain>
    </source>
</reference>
<dbReference type="AlphaFoldDB" id="A0A8T0IHY9"/>
<keyword evidence="1" id="KW-0472">Membrane</keyword>
<accession>A0A8T0IHY9</accession>